<reference evidence="1 2" key="1">
    <citation type="submission" date="2018-06" db="EMBL/GenBank/DDBJ databases">
        <title>Genome Sequence of the Brown Rot Fungal Pathogen Monilinia fructigena.</title>
        <authorList>
            <person name="Landi L."/>
            <person name="De Miccolis Angelini R.M."/>
            <person name="Pollastro S."/>
            <person name="Abate D."/>
            <person name="Faretra F."/>
            <person name="Romanazzi G."/>
        </authorList>
    </citation>
    <scope>NUCLEOTIDE SEQUENCE [LARGE SCALE GENOMIC DNA]</scope>
    <source>
        <strain evidence="1 2">Mfrg269</strain>
    </source>
</reference>
<protein>
    <submittedName>
        <fullName evidence="1">Uncharacterized protein</fullName>
    </submittedName>
</protein>
<dbReference type="Proteomes" id="UP000249056">
    <property type="component" value="Unassembled WGS sequence"/>
</dbReference>
<sequence>MKGVMIAAQNAPWKAVDNIEKPVPGKHQILVKSLITGINPMDNLMRTTGLLIPSYPIVLGCDASGSSLRRVLKSQNSGLEMAFWVLRGLGPRGMERFRNFI</sequence>
<comment type="caution">
    <text evidence="1">The sequence shown here is derived from an EMBL/GenBank/DDBJ whole genome shotgun (WGS) entry which is preliminary data.</text>
</comment>
<evidence type="ECO:0000313" key="2">
    <source>
        <dbReference type="Proteomes" id="UP000249056"/>
    </source>
</evidence>
<gene>
    <name evidence="1" type="ORF">DID88_004614</name>
</gene>
<dbReference type="OrthoDB" id="9992527at2759"/>
<proteinExistence type="predicted"/>
<dbReference type="Gene3D" id="3.90.180.10">
    <property type="entry name" value="Medium-chain alcohol dehydrogenases, catalytic domain"/>
    <property type="match status" value="1"/>
</dbReference>
<dbReference type="EMBL" id="QKRW01000022">
    <property type="protein sequence ID" value="RAL62772.1"/>
    <property type="molecule type" value="Genomic_DNA"/>
</dbReference>
<keyword evidence="2" id="KW-1185">Reference proteome</keyword>
<accession>A0A395IR60</accession>
<dbReference type="AlphaFoldDB" id="A0A395IR60"/>
<organism evidence="1 2">
    <name type="scientific">Monilinia fructigena</name>
    <dbReference type="NCBI Taxonomy" id="38457"/>
    <lineage>
        <taxon>Eukaryota</taxon>
        <taxon>Fungi</taxon>
        <taxon>Dikarya</taxon>
        <taxon>Ascomycota</taxon>
        <taxon>Pezizomycotina</taxon>
        <taxon>Leotiomycetes</taxon>
        <taxon>Helotiales</taxon>
        <taxon>Sclerotiniaceae</taxon>
        <taxon>Monilinia</taxon>
    </lineage>
</organism>
<dbReference type="SUPFAM" id="SSF50129">
    <property type="entry name" value="GroES-like"/>
    <property type="match status" value="1"/>
</dbReference>
<dbReference type="InterPro" id="IPR011032">
    <property type="entry name" value="GroES-like_sf"/>
</dbReference>
<name>A0A395IR60_9HELO</name>
<evidence type="ECO:0000313" key="1">
    <source>
        <dbReference type="EMBL" id="RAL62772.1"/>
    </source>
</evidence>